<evidence type="ECO:0000256" key="1">
    <source>
        <dbReference type="ARBA" id="ARBA00007401"/>
    </source>
</evidence>
<dbReference type="InterPro" id="IPR006101">
    <property type="entry name" value="Glyco_hydro_2"/>
</dbReference>
<dbReference type="InterPro" id="IPR006103">
    <property type="entry name" value="Glyco_hydro_2_cat"/>
</dbReference>
<dbReference type="InterPro" id="IPR036156">
    <property type="entry name" value="Beta-gal/glucu_dom_sf"/>
</dbReference>
<feature type="domain" description="DUF4982" evidence="8">
    <location>
        <begin position="720"/>
        <end position="779"/>
    </location>
</feature>
<feature type="domain" description="Glycoside hydrolase family 2 immunoglobulin-like beta-sandwich" evidence="5">
    <location>
        <begin position="260"/>
        <end position="374"/>
    </location>
</feature>
<dbReference type="PROSITE" id="PS00608">
    <property type="entry name" value="GLYCOSYL_HYDROL_F2_2"/>
    <property type="match status" value="1"/>
</dbReference>
<dbReference type="InterPro" id="IPR008979">
    <property type="entry name" value="Galactose-bd-like_sf"/>
</dbReference>
<feature type="chain" id="PRO_5040446442" description="Beta-galactosidase" evidence="4">
    <location>
        <begin position="32"/>
        <end position="897"/>
    </location>
</feature>
<dbReference type="Pfam" id="PF16355">
    <property type="entry name" value="DUF4982"/>
    <property type="match status" value="1"/>
</dbReference>
<dbReference type="InterPro" id="IPR023232">
    <property type="entry name" value="Glyco_hydro_2_AS"/>
</dbReference>
<evidence type="ECO:0000259" key="6">
    <source>
        <dbReference type="Pfam" id="PF02836"/>
    </source>
</evidence>
<protein>
    <recommendedName>
        <fullName evidence="12">Beta-galactosidase</fullName>
    </recommendedName>
</protein>
<accession>A0A9N9UEK0</accession>
<reference evidence="10 11" key="2">
    <citation type="submission" date="2021-10" db="EMBL/GenBank/DDBJ databases">
        <authorList>
            <person name="Piombo E."/>
        </authorList>
    </citation>
    <scope>NUCLEOTIDE SEQUENCE [LARGE SCALE GENOMIC DNA]</scope>
</reference>
<comment type="caution">
    <text evidence="10">The sequence shown here is derived from an EMBL/GenBank/DDBJ whole genome shotgun (WGS) entry which is preliminary data.</text>
</comment>
<organism evidence="10 11">
    <name type="scientific">Clonostachys byssicola</name>
    <dbReference type="NCBI Taxonomy" id="160290"/>
    <lineage>
        <taxon>Eukaryota</taxon>
        <taxon>Fungi</taxon>
        <taxon>Dikarya</taxon>
        <taxon>Ascomycota</taxon>
        <taxon>Pezizomycotina</taxon>
        <taxon>Sordariomycetes</taxon>
        <taxon>Hypocreomycetidae</taxon>
        <taxon>Hypocreales</taxon>
        <taxon>Bionectriaceae</taxon>
        <taxon>Clonostachys</taxon>
    </lineage>
</organism>
<dbReference type="PRINTS" id="PR00132">
    <property type="entry name" value="GLHYDRLASE2"/>
</dbReference>
<feature type="domain" description="Glycoside hydrolase family 2" evidence="9">
    <location>
        <begin position="792"/>
        <end position="892"/>
    </location>
</feature>
<keyword evidence="4" id="KW-0732">Signal</keyword>
<dbReference type="GO" id="GO:0004553">
    <property type="term" value="F:hydrolase activity, hydrolyzing O-glycosyl compounds"/>
    <property type="evidence" value="ECO:0007669"/>
    <property type="project" value="InterPro"/>
</dbReference>
<keyword evidence="2" id="KW-0378">Hydrolase</keyword>
<keyword evidence="11" id="KW-1185">Reference proteome</keyword>
<dbReference type="InterPro" id="IPR006102">
    <property type="entry name" value="Ig-like_GH2"/>
</dbReference>
<feature type="signal peptide" evidence="4">
    <location>
        <begin position="1"/>
        <end position="31"/>
    </location>
</feature>
<evidence type="ECO:0000256" key="4">
    <source>
        <dbReference type="SAM" id="SignalP"/>
    </source>
</evidence>
<feature type="domain" description="Glycosyl hydrolases family 2 sugar binding" evidence="7">
    <location>
        <begin position="126"/>
        <end position="248"/>
    </location>
</feature>
<dbReference type="InterPro" id="IPR006104">
    <property type="entry name" value="Glyco_hydro_2_N"/>
</dbReference>
<dbReference type="SUPFAM" id="SSF49785">
    <property type="entry name" value="Galactose-binding domain-like"/>
    <property type="match status" value="1"/>
</dbReference>
<keyword evidence="3" id="KW-0326">Glycosidase</keyword>
<dbReference type="InterPro" id="IPR017853">
    <property type="entry name" value="GH"/>
</dbReference>
<dbReference type="PANTHER" id="PTHR42732">
    <property type="entry name" value="BETA-GALACTOSIDASE"/>
    <property type="match status" value="1"/>
</dbReference>
<name>A0A9N9UEK0_9HYPO</name>
<dbReference type="Pfam" id="PF02837">
    <property type="entry name" value="Glyco_hydro_2_N"/>
    <property type="match status" value="1"/>
</dbReference>
<dbReference type="PANTHER" id="PTHR42732:SF1">
    <property type="entry name" value="BETA-MANNOSIDASE"/>
    <property type="match status" value="1"/>
</dbReference>
<dbReference type="Proteomes" id="UP000754883">
    <property type="component" value="Unassembled WGS sequence"/>
</dbReference>
<dbReference type="InterPro" id="IPR040605">
    <property type="entry name" value="Glyco_hydro2_dom5"/>
</dbReference>
<reference evidence="11" key="1">
    <citation type="submission" date="2019-06" db="EMBL/GenBank/DDBJ databases">
        <authorList>
            <person name="Broberg M."/>
        </authorList>
    </citation>
    <scope>NUCLEOTIDE SEQUENCE [LARGE SCALE GENOMIC DNA]</scope>
</reference>
<dbReference type="Pfam" id="PF02836">
    <property type="entry name" value="Glyco_hydro_2_C"/>
    <property type="match status" value="1"/>
</dbReference>
<comment type="similarity">
    <text evidence="1">Belongs to the glycosyl hydrolase 2 family.</text>
</comment>
<evidence type="ECO:0000259" key="5">
    <source>
        <dbReference type="Pfam" id="PF00703"/>
    </source>
</evidence>
<dbReference type="EMBL" id="CABFNO020001403">
    <property type="protein sequence ID" value="CAG9986146.1"/>
    <property type="molecule type" value="Genomic_DNA"/>
</dbReference>
<dbReference type="SUPFAM" id="SSF51445">
    <property type="entry name" value="(Trans)glycosidases"/>
    <property type="match status" value="1"/>
</dbReference>
<dbReference type="Pfam" id="PF00703">
    <property type="entry name" value="Glyco_hydro_2"/>
    <property type="match status" value="1"/>
</dbReference>
<dbReference type="InterPro" id="IPR013783">
    <property type="entry name" value="Ig-like_fold"/>
</dbReference>
<evidence type="ECO:0000259" key="8">
    <source>
        <dbReference type="Pfam" id="PF16355"/>
    </source>
</evidence>
<feature type="domain" description="Glycoside hydrolase family 2 catalytic" evidence="6">
    <location>
        <begin position="382"/>
        <end position="534"/>
    </location>
</feature>
<dbReference type="SUPFAM" id="SSF49303">
    <property type="entry name" value="beta-Galactosidase/glucuronidase domain"/>
    <property type="match status" value="1"/>
</dbReference>
<evidence type="ECO:0000259" key="9">
    <source>
        <dbReference type="Pfam" id="PF18565"/>
    </source>
</evidence>
<evidence type="ECO:0000256" key="2">
    <source>
        <dbReference type="ARBA" id="ARBA00022801"/>
    </source>
</evidence>
<dbReference type="Pfam" id="PF18565">
    <property type="entry name" value="Glyco_hydro2_C5"/>
    <property type="match status" value="1"/>
</dbReference>
<evidence type="ECO:0000256" key="3">
    <source>
        <dbReference type="ARBA" id="ARBA00023295"/>
    </source>
</evidence>
<dbReference type="InterPro" id="IPR032311">
    <property type="entry name" value="DUF4982"/>
</dbReference>
<evidence type="ECO:0000259" key="7">
    <source>
        <dbReference type="Pfam" id="PF02837"/>
    </source>
</evidence>
<dbReference type="GO" id="GO:0005975">
    <property type="term" value="P:carbohydrate metabolic process"/>
    <property type="evidence" value="ECO:0007669"/>
    <property type="project" value="InterPro"/>
</dbReference>
<proteinExistence type="inferred from homology"/>
<dbReference type="NCBIfam" id="NF041463">
    <property type="entry name" value="GalB"/>
    <property type="match status" value="1"/>
</dbReference>
<dbReference type="Gene3D" id="2.60.40.10">
    <property type="entry name" value="Immunoglobulins"/>
    <property type="match status" value="3"/>
</dbReference>
<dbReference type="InterPro" id="IPR048229">
    <property type="entry name" value="GalB-like"/>
</dbReference>
<dbReference type="AlphaFoldDB" id="A0A9N9UEK0"/>
<evidence type="ECO:0000313" key="11">
    <source>
        <dbReference type="Proteomes" id="UP000754883"/>
    </source>
</evidence>
<dbReference type="Gene3D" id="3.20.20.80">
    <property type="entry name" value="Glycosidases"/>
    <property type="match status" value="1"/>
</dbReference>
<evidence type="ECO:0008006" key="12">
    <source>
        <dbReference type="Google" id="ProtNLM"/>
    </source>
</evidence>
<dbReference type="InterPro" id="IPR051913">
    <property type="entry name" value="GH2_Domain-Containing"/>
</dbReference>
<dbReference type="OrthoDB" id="408532at2759"/>
<dbReference type="Gene3D" id="2.60.120.260">
    <property type="entry name" value="Galactose-binding domain-like"/>
    <property type="match status" value="1"/>
</dbReference>
<evidence type="ECO:0000313" key="10">
    <source>
        <dbReference type="EMBL" id="CAG9986146.1"/>
    </source>
</evidence>
<sequence length="897" mass="100765">MRLRSRSRQDSNVLAVLTWLFMVMQCNLCSAIALQTDGNQPDSPRERIRLHTGWKFWRSESRPDNLVYEPRPYANESGLFVLKPWILPTANEFIRNAEDRHEVPTEEPDIDIPYVKDLFDDGGWEDVKVPHDWAIKGPFYTNGDESPVTGQMGSLPLHGVGWYRRKLSLSPADVGKSIYLEIDGAMSYSAVWINGKIIGGWPYGYNSYHLDITSHLKVGDNQLAIRIDNPPDSGRWYTGAGLYRNVWLTKVKSVHVARWGTYITSEVDGDSASIKFVVNLENNAEKQSNVTVQTEIFEIDSANGSPAQRVAGFPSSSVVLPAHGQESISTSTTLQNPRLWGPPPNQSPNLYLALTTIIQNGKVVDTYETQFGIRTLTFGGDGFSINGERLRFQGVNQHHDLGALGAAYNHKAAERQLHLLREAGVNAIRMAHNPPAPELLQLTDRLGFMVIDEIFDVWNYDKNIADFSLIFTDWHEPDVKSFVRRDRNHASIIMWSIGNEVGEQGGSSGFDIATELSRILHEEDDTRPIMASLNSATASHKFPQALDVLGLNYIGEGMEYPGYSVLPEPRRQPLYESFHEAFPDKLLFGSEFAWSLSSRSSFIFPVTEYDGAPVLDHSGGDVNTLEISGYELYSSNWSVSHDIVFTVQDQLPYLAGGFLWSGWDYLGEPYPWPQSRSAYSGMIDLAGFKKERFWLYQSRWNPTVRMAHILPHWTWPGREGEITPVHVFTSADEAELFVNGRSQGKIEQREFEYRFRWDNVTYEPGQLHVTTYKDGEFWANETVSTTSDGVKLDLSPEFVKIEANGEDLTWITVSVLDEQGRRVPEANDTVSFSVSGPGEIIATDNGFQADFVEFPSRERKLFNGLALAIVRASSPGKIVVAAEAKGLERAEVVIEAL</sequence>
<gene>
    <name evidence="10" type="ORF">CBYS24578_00018426</name>
</gene>